<accession>A0A4U6D3X7</accession>
<dbReference type="SUPFAM" id="SSF49785">
    <property type="entry name" value="Galactose-binding domain-like"/>
    <property type="match status" value="1"/>
</dbReference>
<proteinExistence type="predicted"/>
<sequence length="841" mass="94936">MRLFILVFLIFFSLSGNAQSISTAKPWTYWWWMGSAVTREDISAQLEQFAKSGLGGVHIIPIYGVKGYESDFIPFLTDHWLDVMQHTVSEGKRLGLGVDMTTGTGWPFGGPNVSKQMGAKTISFKDNKWVVVPTKQEVKRAAPGGEGLVFDPFHPTAMSNYLLRFEAAFVHAKEKPRSMYMDSYEAYGANWTDDFLKEFKSRRGYALQDTPELLTDSSGKSESLLVKIDYHQTLAELLRERYAHVWTQWSKEKGFLTRYQAHGSPGNLLDLYDEADIPETESFGTSRFPIPGLRIDPDYSIKQFGTPNPLAMKFASSAADFSGKKLVSSETGTWLANHFKVSLSQVKPQIDELFTAGINHIFYHGTTYSPVAESYPGWLFYASTNFGPSSHFAEHFYLLNQYVERCQTLLQESKPDNDILVYFPIHDLWSTPAKSAGGVHLLEVHHVDRWLLQLPFGRLTTKLWEEGYTFDYVSDRQLKRLSVNNDGNLNSGSSVYKTIIIPPSTYMPDETLSQLLKLAKDGAKIVFADHVPNKVTGYNVNESRQKLFNAKLEELTSKKQNVLVEKDWESALLKQGVIQEKWAKLGLTFIRKSQYSKPVYFIANVGNTFQEGWISLGKIAANVEQYDPLTDVSVNLPQRNENNTNEIFLSLKPGQSCFLREAVNNSEAVPVFISTKQHPVAGTWKVDFLKGRPSIPASGKLLKPASWVTLSDTARYFSGTARYTVSFDLTAEILASKNITLGLGDVREVAAVKLNGKEVGIVWSIPFQLKIIPELLREKGNKLEIEVTNLSANYMRLRDKKVPDWKKFYDINIVDITYKKFDAAGWQPMPSGLLGPVRFLY</sequence>
<dbReference type="NCBIfam" id="NF045579">
    <property type="entry name" value="rhamnoside_JR"/>
    <property type="match status" value="1"/>
</dbReference>
<dbReference type="AlphaFoldDB" id="A0A4U6D3X7"/>
<evidence type="ECO:0000313" key="2">
    <source>
        <dbReference type="EMBL" id="TKT91075.1"/>
    </source>
</evidence>
<dbReference type="GO" id="GO:0016787">
    <property type="term" value="F:hydrolase activity"/>
    <property type="evidence" value="ECO:0007669"/>
    <property type="project" value="UniProtKB-KW"/>
</dbReference>
<feature type="signal peptide" evidence="1">
    <location>
        <begin position="1"/>
        <end position="18"/>
    </location>
</feature>
<dbReference type="PANTHER" id="PTHR36848:SF2">
    <property type="entry name" value="SECRETED PROTEIN"/>
    <property type="match status" value="1"/>
</dbReference>
<reference evidence="2 3" key="1">
    <citation type="submission" date="2019-05" db="EMBL/GenBank/DDBJ databases">
        <title>Dyadobacter AR-3-8 sp. nov., isolated from arctic soil.</title>
        <authorList>
            <person name="Chaudhary D.K."/>
        </authorList>
    </citation>
    <scope>NUCLEOTIDE SEQUENCE [LARGE SCALE GENOMIC DNA]</scope>
    <source>
        <strain evidence="2 3">AR-3-8</strain>
    </source>
</reference>
<keyword evidence="1" id="KW-0732">Signal</keyword>
<dbReference type="Pfam" id="PF17132">
    <property type="entry name" value="Glyco_hydro_106"/>
    <property type="match status" value="2"/>
</dbReference>
<gene>
    <name evidence="2" type="ORF">FDK13_15600</name>
</gene>
<dbReference type="OrthoDB" id="9761519at2"/>
<dbReference type="PANTHER" id="PTHR36848">
    <property type="entry name" value="DNA-BINDING PROTEIN (PUTATIVE SECRETED PROTEIN)-RELATED"/>
    <property type="match status" value="1"/>
</dbReference>
<dbReference type="Proteomes" id="UP000304900">
    <property type="component" value="Unassembled WGS sequence"/>
</dbReference>
<feature type="chain" id="PRO_5020521641" evidence="1">
    <location>
        <begin position="19"/>
        <end position="841"/>
    </location>
</feature>
<organism evidence="2 3">
    <name type="scientific">Dyadobacter frigoris</name>
    <dbReference type="NCBI Taxonomy" id="2576211"/>
    <lineage>
        <taxon>Bacteria</taxon>
        <taxon>Pseudomonadati</taxon>
        <taxon>Bacteroidota</taxon>
        <taxon>Cytophagia</taxon>
        <taxon>Cytophagales</taxon>
        <taxon>Spirosomataceae</taxon>
        <taxon>Dyadobacter</taxon>
    </lineage>
</organism>
<dbReference type="Gene3D" id="2.60.120.260">
    <property type="entry name" value="Galactose-binding domain-like"/>
    <property type="match status" value="1"/>
</dbReference>
<keyword evidence="2" id="KW-0378">Hydrolase</keyword>
<dbReference type="InterPro" id="IPR008979">
    <property type="entry name" value="Galactose-bd-like_sf"/>
</dbReference>
<dbReference type="InterPro" id="IPR053161">
    <property type="entry name" value="Ulvan_degrading_GH"/>
</dbReference>
<protein>
    <submittedName>
        <fullName evidence="2">Glycoside hydrolase</fullName>
    </submittedName>
</protein>
<dbReference type="EMBL" id="SZVO01000007">
    <property type="protein sequence ID" value="TKT91075.1"/>
    <property type="molecule type" value="Genomic_DNA"/>
</dbReference>
<name>A0A4U6D3X7_9BACT</name>
<keyword evidence="3" id="KW-1185">Reference proteome</keyword>
<evidence type="ECO:0000256" key="1">
    <source>
        <dbReference type="SAM" id="SignalP"/>
    </source>
</evidence>
<comment type="caution">
    <text evidence="2">The sequence shown here is derived from an EMBL/GenBank/DDBJ whole genome shotgun (WGS) entry which is preliminary data.</text>
</comment>
<evidence type="ECO:0000313" key="3">
    <source>
        <dbReference type="Proteomes" id="UP000304900"/>
    </source>
</evidence>